<dbReference type="PANTHER" id="PTHR31640">
    <property type="entry name" value="TRANSMEMBRANE PROTEIN KIAA1109"/>
    <property type="match status" value="1"/>
</dbReference>
<dbReference type="SMART" id="SM01220">
    <property type="entry name" value="FSA_C"/>
    <property type="match status" value="1"/>
</dbReference>
<dbReference type="InterPro" id="IPR033616">
    <property type="entry name" value="BLTP1"/>
</dbReference>
<sequence length="671" mass="74713">MVIHQLSRTNYITLCQDTQQDSAESNNHSFRWLTKDFKSEGRLSIGSTGHKNMYIGVALGGSSLDAKGGIVGGTIELSKIDTFIHIHEDPGTEPDHTVGLKLFALEFRLDYMGTGVLMSRVSALSVSLRDEWKINCVKKTLDSFIPTRRPAMIFMHGDLGWDQLQLMISKSTTADLLKMFYKLDEFFSQQFKSSKRVFSSLQPRTHTRASFGKKQSRTRKKNSESSFYTGISSLLMVVGLALSMAAVSSGRGLTLSLELAVVRGLIMWPNGRGRRSGRTWASSVLQDARHHRHWQRVLAQVAGLHLSTLSFPLPTSGTVLGGTMELHGNNISLACFHGINFKSKSWALFSLKEPCISFATEAQEIPSTEANEQLDVHVVQTLTFSLGMMADHPHAQHHSMATVCRLSRNVLFPPQFRTLQEWFHYAFANSEIDAVDRFPSLERERSESCDQQRSRSNNSNKLQDPNHTREVIFALPSLQLHLKTEHLQAAKTPDVVVEQASNFEAMSEGMGSELWECAPRASERQRSSSTAAFLRSSDPTSIGRASESLHHNPDKSLPSQLIGPMLDLQAWQELLEGAVIILRPALEAHSVPRLPGCLHRLSNLGPDGPRYLGVDLHITQYDGRDLNFRSASQPRATSARLRFPPLPTFPQHWRSLARATAGLALITRASA</sequence>
<evidence type="ECO:0000313" key="4">
    <source>
        <dbReference type="EMBL" id="CAD7411000.1"/>
    </source>
</evidence>
<organism evidence="4">
    <name type="scientific">Timema cristinae</name>
    <name type="common">Walking stick</name>
    <dbReference type="NCBI Taxonomy" id="61476"/>
    <lineage>
        <taxon>Eukaryota</taxon>
        <taxon>Metazoa</taxon>
        <taxon>Ecdysozoa</taxon>
        <taxon>Arthropoda</taxon>
        <taxon>Hexapoda</taxon>
        <taxon>Insecta</taxon>
        <taxon>Pterygota</taxon>
        <taxon>Neoptera</taxon>
        <taxon>Polyneoptera</taxon>
        <taxon>Phasmatodea</taxon>
        <taxon>Timematodea</taxon>
        <taxon>Timematoidea</taxon>
        <taxon>Timematidae</taxon>
        <taxon>Timema</taxon>
    </lineage>
</organism>
<protein>
    <recommendedName>
        <fullName evidence="3">Bridge-like lipid transfer protein family member 1 C-terminal domain-containing protein</fullName>
    </recommendedName>
</protein>
<keyword evidence="2" id="KW-0472">Membrane</keyword>
<evidence type="ECO:0000256" key="1">
    <source>
        <dbReference type="SAM" id="MobiDB-lite"/>
    </source>
</evidence>
<feature type="region of interest" description="Disordered" evidence="1">
    <location>
        <begin position="526"/>
        <end position="556"/>
    </location>
</feature>
<feature type="compositionally biased region" description="Polar residues" evidence="1">
    <location>
        <begin position="454"/>
        <end position="463"/>
    </location>
</feature>
<feature type="domain" description="Bridge-like lipid transfer protein family member 1 C-terminal" evidence="3">
    <location>
        <begin position="17"/>
        <end position="588"/>
    </location>
</feature>
<dbReference type="GO" id="GO:0098793">
    <property type="term" value="C:presynapse"/>
    <property type="evidence" value="ECO:0007669"/>
    <property type="project" value="GOC"/>
</dbReference>
<feature type="transmembrane region" description="Helical" evidence="2">
    <location>
        <begin position="227"/>
        <end position="246"/>
    </location>
</feature>
<proteinExistence type="predicted"/>
<evidence type="ECO:0000259" key="3">
    <source>
        <dbReference type="SMART" id="SM01220"/>
    </source>
</evidence>
<dbReference type="PANTHER" id="PTHR31640:SF1">
    <property type="entry name" value="BRIDGE-LIKE LIPID TRANSFER PROTEIN FAMILY MEMBER 1"/>
    <property type="match status" value="1"/>
</dbReference>
<dbReference type="EMBL" id="OC321963">
    <property type="protein sequence ID" value="CAD7411000.1"/>
    <property type="molecule type" value="Genomic_DNA"/>
</dbReference>
<keyword evidence="2" id="KW-1133">Transmembrane helix</keyword>
<dbReference type="Pfam" id="PF25040">
    <property type="entry name" value="BLTP1_C"/>
    <property type="match status" value="2"/>
</dbReference>
<feature type="region of interest" description="Disordered" evidence="1">
    <location>
        <begin position="443"/>
        <end position="467"/>
    </location>
</feature>
<keyword evidence="2" id="KW-0812">Transmembrane</keyword>
<reference evidence="4" key="1">
    <citation type="submission" date="2020-11" db="EMBL/GenBank/DDBJ databases">
        <authorList>
            <person name="Tran Van P."/>
        </authorList>
    </citation>
    <scope>NUCLEOTIDE SEQUENCE</scope>
</reference>
<evidence type="ECO:0000256" key="2">
    <source>
        <dbReference type="SAM" id="Phobius"/>
    </source>
</evidence>
<dbReference type="AlphaFoldDB" id="A0A7R9DAE2"/>
<dbReference type="GO" id="GO:0048488">
    <property type="term" value="P:synaptic vesicle endocytosis"/>
    <property type="evidence" value="ECO:0007669"/>
    <property type="project" value="TreeGrafter"/>
</dbReference>
<gene>
    <name evidence="4" type="ORF">TCEB3V08_LOCUS10747</name>
</gene>
<name>A0A7R9DAE2_TIMCR</name>
<dbReference type="InterPro" id="IPR056742">
    <property type="entry name" value="BLTP1_C"/>
</dbReference>
<accession>A0A7R9DAE2</accession>
<feature type="compositionally biased region" description="Basic and acidic residues" evidence="1">
    <location>
        <begin position="443"/>
        <end position="453"/>
    </location>
</feature>